<keyword evidence="1" id="KW-0472">Membrane</keyword>
<reference evidence="3" key="1">
    <citation type="submission" date="2017-08" db="EMBL/GenBank/DDBJ databases">
        <authorList>
            <person name="Varghese N."/>
            <person name="Submissions S."/>
        </authorList>
    </citation>
    <scope>NUCLEOTIDE SEQUENCE [LARGE SCALE GENOMIC DNA]</scope>
    <source>
        <strain evidence="3">JC23</strain>
    </source>
</reference>
<sequence length="86" mass="10066">MKSDREEEKFDLLTVCQFCLMVSILLVSTYNLVTLNFTLAPLMYILCSVLAVTLAIQEYKKSKSIFWCVFYCCLSLYLFSAIFRYD</sequence>
<name>A0A285UPR1_9BACL</name>
<feature type="transmembrane region" description="Helical" evidence="1">
    <location>
        <begin position="12"/>
        <end position="33"/>
    </location>
</feature>
<organism evidence="2 3">
    <name type="scientific">Ureibacillus acetophenoni</name>
    <dbReference type="NCBI Taxonomy" id="614649"/>
    <lineage>
        <taxon>Bacteria</taxon>
        <taxon>Bacillati</taxon>
        <taxon>Bacillota</taxon>
        <taxon>Bacilli</taxon>
        <taxon>Bacillales</taxon>
        <taxon>Caryophanaceae</taxon>
        <taxon>Ureibacillus</taxon>
    </lineage>
</organism>
<evidence type="ECO:0000313" key="2">
    <source>
        <dbReference type="EMBL" id="SOC43860.1"/>
    </source>
</evidence>
<accession>A0A285UPR1</accession>
<evidence type="ECO:0000256" key="1">
    <source>
        <dbReference type="SAM" id="Phobius"/>
    </source>
</evidence>
<dbReference type="EMBL" id="OBQC01000017">
    <property type="protein sequence ID" value="SOC43860.1"/>
    <property type="molecule type" value="Genomic_DNA"/>
</dbReference>
<protein>
    <recommendedName>
        <fullName evidence="4">DUF3953 domain-containing protein</fullName>
    </recommendedName>
</protein>
<dbReference type="Proteomes" id="UP000219252">
    <property type="component" value="Unassembled WGS sequence"/>
</dbReference>
<evidence type="ECO:0000313" key="3">
    <source>
        <dbReference type="Proteomes" id="UP000219252"/>
    </source>
</evidence>
<keyword evidence="1" id="KW-0812">Transmembrane</keyword>
<feature type="transmembrane region" description="Helical" evidence="1">
    <location>
        <begin position="64"/>
        <end position="83"/>
    </location>
</feature>
<keyword evidence="3" id="KW-1185">Reference proteome</keyword>
<feature type="transmembrane region" description="Helical" evidence="1">
    <location>
        <begin position="39"/>
        <end position="57"/>
    </location>
</feature>
<gene>
    <name evidence="2" type="ORF">SAMN05877842_11776</name>
</gene>
<keyword evidence="1" id="KW-1133">Transmembrane helix</keyword>
<evidence type="ECO:0008006" key="4">
    <source>
        <dbReference type="Google" id="ProtNLM"/>
    </source>
</evidence>
<proteinExistence type="predicted"/>
<dbReference type="AlphaFoldDB" id="A0A285UPR1"/>